<reference evidence="2" key="2">
    <citation type="submission" date="2020-09" db="EMBL/GenBank/DDBJ databases">
        <authorList>
            <person name="Sun Q."/>
            <person name="Zhou Y."/>
        </authorList>
    </citation>
    <scope>NUCLEOTIDE SEQUENCE</scope>
    <source>
        <strain evidence="2">CGMCC 1.12195</strain>
    </source>
</reference>
<dbReference type="Pfam" id="PF02447">
    <property type="entry name" value="GntP_permease"/>
    <property type="match status" value="1"/>
</dbReference>
<feature type="transmembrane region" description="Helical" evidence="1">
    <location>
        <begin position="221"/>
        <end position="240"/>
    </location>
</feature>
<sequence length="431" mass="44033">MAIITVLLSIAAIVLLITKLKLHPFLALLLVSIVLGLASGMDADAVISSIQNGFGGTIGKIGLVIILGVMIGVFLEKTGGALVLAQKMLSLIGKQRVITAMGIIGYIISIPVFADSGFVLLSALNKRLTKKAGLSLAGTAVALGLGLTCTHALVPPTPGPVAAAGILNADLGIVMGLGMIAAGVALAAGLLFAHKMAVKIYVDPGESAGEPEGTAGRTPGLLVSSLPILIPIFLIIGKSLSDNPFLTFFGEPVIALLVGFALCLLLPKKLEKSMLSTDGWVNTALVDSATIILVTGAGGIFGAVLQNSGVAGTLGDALTSSNLGLLLPFLLAAALKSAQGSSTVALITTASVIAPLMESLGFVSELDKAIVVVAVGAGSMVVSHVNDSFFWVFTQMSNMDVKTGYRLQTMGTLIIGTTAMATVYVMYWLLH</sequence>
<feature type="transmembrane region" description="Helical" evidence="1">
    <location>
        <begin position="342"/>
        <end position="363"/>
    </location>
</feature>
<dbReference type="Proteomes" id="UP000660862">
    <property type="component" value="Unassembled WGS sequence"/>
</dbReference>
<feature type="transmembrane region" description="Helical" evidence="1">
    <location>
        <begin position="369"/>
        <end position="393"/>
    </location>
</feature>
<protein>
    <submittedName>
        <fullName evidence="2">Permease</fullName>
    </submittedName>
</protein>
<keyword evidence="1" id="KW-1133">Transmembrane helix</keyword>
<feature type="transmembrane region" description="Helical" evidence="1">
    <location>
        <begin position="173"/>
        <end position="193"/>
    </location>
</feature>
<dbReference type="RefSeq" id="WP_188508600.1">
    <property type="nucleotide sequence ID" value="NZ_BMER01000007.1"/>
</dbReference>
<dbReference type="GO" id="GO:0015128">
    <property type="term" value="F:gluconate transmembrane transporter activity"/>
    <property type="evidence" value="ECO:0007669"/>
    <property type="project" value="InterPro"/>
</dbReference>
<feature type="transmembrane region" description="Helical" evidence="1">
    <location>
        <begin position="405"/>
        <end position="430"/>
    </location>
</feature>
<feature type="transmembrane region" description="Helical" evidence="1">
    <location>
        <begin position="54"/>
        <end position="75"/>
    </location>
</feature>
<comment type="caution">
    <text evidence="2">The sequence shown here is derived from an EMBL/GenBank/DDBJ whole genome shotgun (WGS) entry which is preliminary data.</text>
</comment>
<name>A0A917MF18_9SPHI</name>
<dbReference type="PANTHER" id="PTHR30354:SF11">
    <property type="entry name" value="PERMEASE"/>
    <property type="match status" value="1"/>
</dbReference>
<feature type="transmembrane region" description="Helical" evidence="1">
    <location>
        <begin position="279"/>
        <end position="305"/>
    </location>
</feature>
<accession>A0A917MF18</accession>
<dbReference type="PANTHER" id="PTHR30354">
    <property type="entry name" value="GNT FAMILY GLUCONATE TRANSPORTER"/>
    <property type="match status" value="1"/>
</dbReference>
<proteinExistence type="predicted"/>
<evidence type="ECO:0000256" key="1">
    <source>
        <dbReference type="SAM" id="Phobius"/>
    </source>
</evidence>
<keyword evidence="3" id="KW-1185">Reference proteome</keyword>
<feature type="transmembrane region" description="Helical" evidence="1">
    <location>
        <begin position="95"/>
        <end position="121"/>
    </location>
</feature>
<dbReference type="AlphaFoldDB" id="A0A917MF18"/>
<feature type="transmembrane region" description="Helical" evidence="1">
    <location>
        <begin position="246"/>
        <end position="267"/>
    </location>
</feature>
<gene>
    <name evidence="2" type="ORF">GCM10007415_47180</name>
</gene>
<feature type="transmembrane region" description="Helical" evidence="1">
    <location>
        <begin position="26"/>
        <end position="47"/>
    </location>
</feature>
<dbReference type="InterPro" id="IPR003474">
    <property type="entry name" value="Glcn_transporter"/>
</dbReference>
<keyword evidence="1" id="KW-0472">Membrane</keyword>
<dbReference type="GO" id="GO:0005886">
    <property type="term" value="C:plasma membrane"/>
    <property type="evidence" value="ECO:0007669"/>
    <property type="project" value="TreeGrafter"/>
</dbReference>
<dbReference type="PIRSF" id="PIRSF002746">
    <property type="entry name" value="Gluconate_transporter"/>
    <property type="match status" value="1"/>
</dbReference>
<organism evidence="2 3">
    <name type="scientific">Parapedobacter pyrenivorans</name>
    <dbReference type="NCBI Taxonomy" id="1305674"/>
    <lineage>
        <taxon>Bacteria</taxon>
        <taxon>Pseudomonadati</taxon>
        <taxon>Bacteroidota</taxon>
        <taxon>Sphingobacteriia</taxon>
        <taxon>Sphingobacteriales</taxon>
        <taxon>Sphingobacteriaceae</taxon>
        <taxon>Parapedobacter</taxon>
    </lineage>
</organism>
<feature type="transmembrane region" description="Helical" evidence="1">
    <location>
        <begin position="133"/>
        <end position="153"/>
    </location>
</feature>
<keyword evidence="1" id="KW-0812">Transmembrane</keyword>
<evidence type="ECO:0000313" key="2">
    <source>
        <dbReference type="EMBL" id="GGH05355.1"/>
    </source>
</evidence>
<reference evidence="2" key="1">
    <citation type="journal article" date="2014" name="Int. J. Syst. Evol. Microbiol.">
        <title>Complete genome sequence of Corynebacterium casei LMG S-19264T (=DSM 44701T), isolated from a smear-ripened cheese.</title>
        <authorList>
            <consortium name="US DOE Joint Genome Institute (JGI-PGF)"/>
            <person name="Walter F."/>
            <person name="Albersmeier A."/>
            <person name="Kalinowski J."/>
            <person name="Ruckert C."/>
        </authorList>
    </citation>
    <scope>NUCLEOTIDE SEQUENCE</scope>
    <source>
        <strain evidence="2">CGMCC 1.12195</strain>
    </source>
</reference>
<evidence type="ECO:0000313" key="3">
    <source>
        <dbReference type="Proteomes" id="UP000660862"/>
    </source>
</evidence>
<dbReference type="EMBL" id="BMER01000007">
    <property type="protein sequence ID" value="GGH05355.1"/>
    <property type="molecule type" value="Genomic_DNA"/>
</dbReference>